<feature type="transmembrane region" description="Helical" evidence="1">
    <location>
        <begin position="96"/>
        <end position="113"/>
    </location>
</feature>
<feature type="transmembrane region" description="Helical" evidence="1">
    <location>
        <begin position="125"/>
        <end position="145"/>
    </location>
</feature>
<dbReference type="PANTHER" id="PTHR15887:SF1">
    <property type="entry name" value="TRANSMEMBRANE PROTEIN 69"/>
    <property type="match status" value="1"/>
</dbReference>
<organism evidence="2 3">
    <name type="scientific">Enterovibrio norvegicus DSM 15893</name>
    <dbReference type="NCBI Taxonomy" id="1121869"/>
    <lineage>
        <taxon>Bacteria</taxon>
        <taxon>Pseudomonadati</taxon>
        <taxon>Pseudomonadota</taxon>
        <taxon>Gammaproteobacteria</taxon>
        <taxon>Vibrionales</taxon>
        <taxon>Vibrionaceae</taxon>
        <taxon>Enterovibrio</taxon>
    </lineage>
</organism>
<dbReference type="Proteomes" id="UP000182692">
    <property type="component" value="Unassembled WGS sequence"/>
</dbReference>
<feature type="transmembrane region" description="Helical" evidence="1">
    <location>
        <begin position="73"/>
        <end position="90"/>
    </location>
</feature>
<feature type="transmembrane region" description="Helical" evidence="1">
    <location>
        <begin position="5"/>
        <end position="26"/>
    </location>
</feature>
<evidence type="ECO:0000313" key="2">
    <source>
        <dbReference type="EMBL" id="SFO82995.1"/>
    </source>
</evidence>
<dbReference type="OrthoDB" id="8591832at2"/>
<proteinExistence type="predicted"/>
<sequence length="157" mass="17406">MKKTAFIYGVMGLIPFLAFGVLLPVWPLDWQGKLAYTFLTYSAIILAFLSGAVWGITISDAKNAAKEEKSTKGLTVGIVFSLVAVGALLMPYPMSLYLLTASFVILFLLEVGLMFKGVYPLWYTFLRLALTCVVVVCHGFLWYWVYDLGSGVLPQIM</sequence>
<dbReference type="RefSeq" id="WP_017008670.1">
    <property type="nucleotide sequence ID" value="NZ_FOWR01000003.1"/>
</dbReference>
<dbReference type="AlphaFoldDB" id="A0A1I5KD79"/>
<evidence type="ECO:0000313" key="3">
    <source>
        <dbReference type="Proteomes" id="UP000182692"/>
    </source>
</evidence>
<dbReference type="GeneID" id="35872884"/>
<dbReference type="InterPro" id="IPR021836">
    <property type="entry name" value="DUF3429"/>
</dbReference>
<dbReference type="EMBL" id="FOWR01000003">
    <property type="protein sequence ID" value="SFO82995.1"/>
    <property type="molecule type" value="Genomic_DNA"/>
</dbReference>
<name>A0A1I5KD79_9GAMM</name>
<dbReference type="PANTHER" id="PTHR15887">
    <property type="entry name" value="TRANSMEMBRANE PROTEIN 69"/>
    <property type="match status" value="1"/>
</dbReference>
<gene>
    <name evidence="2" type="ORF">SAMN03084138_00589</name>
</gene>
<evidence type="ECO:0008006" key="4">
    <source>
        <dbReference type="Google" id="ProtNLM"/>
    </source>
</evidence>
<protein>
    <recommendedName>
        <fullName evidence="4">DUF3429 domain-containing protein</fullName>
    </recommendedName>
</protein>
<dbReference type="STRING" id="1121869.SAMN03084138_00589"/>
<feature type="transmembrane region" description="Helical" evidence="1">
    <location>
        <begin position="38"/>
        <end position="61"/>
    </location>
</feature>
<reference evidence="2 3" key="1">
    <citation type="submission" date="2016-10" db="EMBL/GenBank/DDBJ databases">
        <authorList>
            <person name="de Groot N.N."/>
        </authorList>
    </citation>
    <scope>NUCLEOTIDE SEQUENCE [LARGE SCALE GENOMIC DNA]</scope>
    <source>
        <strain evidence="2 3">DSM 15893</strain>
    </source>
</reference>
<keyword evidence="1" id="KW-0472">Membrane</keyword>
<keyword evidence="1" id="KW-1133">Transmembrane helix</keyword>
<keyword evidence="1" id="KW-0812">Transmembrane</keyword>
<accession>A0A1I5KD79</accession>
<dbReference type="Pfam" id="PF11911">
    <property type="entry name" value="DUF3429"/>
    <property type="match status" value="1"/>
</dbReference>
<evidence type="ECO:0000256" key="1">
    <source>
        <dbReference type="SAM" id="Phobius"/>
    </source>
</evidence>